<evidence type="ECO:0000256" key="1">
    <source>
        <dbReference type="ARBA" id="ARBA00004571"/>
    </source>
</evidence>
<feature type="transmembrane region" description="Helical" evidence="10">
    <location>
        <begin position="37"/>
        <end position="58"/>
    </location>
</feature>
<dbReference type="PANTHER" id="PTHR47234">
    <property type="match status" value="1"/>
</dbReference>
<keyword evidence="5 9" id="KW-0798">TonB box</keyword>
<feature type="domain" description="TonB-dependent receptor plug" evidence="12">
    <location>
        <begin position="156"/>
        <end position="277"/>
    </location>
</feature>
<dbReference type="eggNOG" id="COG4771">
    <property type="taxonomic scope" value="Bacteria"/>
</dbReference>
<dbReference type="GO" id="GO:0009279">
    <property type="term" value="C:cell outer membrane"/>
    <property type="evidence" value="ECO:0007669"/>
    <property type="project" value="UniProtKB-SubCell"/>
</dbReference>
<evidence type="ECO:0000313" key="14">
    <source>
        <dbReference type="Proteomes" id="UP000011058"/>
    </source>
</evidence>
<name>I0K1Q6_9BACT</name>
<keyword evidence="6 8" id="KW-0472">Membrane</keyword>
<dbReference type="SUPFAM" id="SSF56935">
    <property type="entry name" value="Porins"/>
    <property type="match status" value="1"/>
</dbReference>
<keyword evidence="7 8" id="KW-0998">Cell outer membrane</keyword>
<dbReference type="Gene3D" id="2.170.130.10">
    <property type="entry name" value="TonB-dependent receptor, plug domain"/>
    <property type="match status" value="1"/>
</dbReference>
<proteinExistence type="inferred from homology"/>
<dbReference type="KEGG" id="fae:FAES_0045"/>
<dbReference type="eggNOG" id="COG1629">
    <property type="taxonomic scope" value="Bacteria"/>
</dbReference>
<dbReference type="Pfam" id="PF07715">
    <property type="entry name" value="Plug"/>
    <property type="match status" value="1"/>
</dbReference>
<dbReference type="SUPFAM" id="SSF49464">
    <property type="entry name" value="Carboxypeptidase regulatory domain-like"/>
    <property type="match status" value="1"/>
</dbReference>
<evidence type="ECO:0000259" key="12">
    <source>
        <dbReference type="Pfam" id="PF07715"/>
    </source>
</evidence>
<evidence type="ECO:0000256" key="3">
    <source>
        <dbReference type="ARBA" id="ARBA00022452"/>
    </source>
</evidence>
<dbReference type="InterPro" id="IPR008969">
    <property type="entry name" value="CarboxyPept-like_regulatory"/>
</dbReference>
<evidence type="ECO:0000256" key="7">
    <source>
        <dbReference type="ARBA" id="ARBA00023237"/>
    </source>
</evidence>
<dbReference type="Gene3D" id="2.40.170.20">
    <property type="entry name" value="TonB-dependent receptor, beta-barrel domain"/>
    <property type="match status" value="1"/>
</dbReference>
<evidence type="ECO:0000256" key="6">
    <source>
        <dbReference type="ARBA" id="ARBA00023136"/>
    </source>
</evidence>
<dbReference type="HOGENOM" id="CLU_010745_1_1_10"/>
<evidence type="ECO:0000256" key="5">
    <source>
        <dbReference type="ARBA" id="ARBA00023077"/>
    </source>
</evidence>
<dbReference type="InterPro" id="IPR012910">
    <property type="entry name" value="Plug_dom"/>
</dbReference>
<comment type="subcellular location">
    <subcellularLocation>
        <location evidence="1 8">Cell outer membrane</location>
        <topology evidence="1 8">Multi-pass membrane protein</topology>
    </subcellularLocation>
</comment>
<keyword evidence="14" id="KW-1185">Reference proteome</keyword>
<dbReference type="InterPro" id="IPR036942">
    <property type="entry name" value="Beta-barrel_TonB_sf"/>
</dbReference>
<dbReference type="InterPro" id="IPR000531">
    <property type="entry name" value="Beta-barrel_TonB"/>
</dbReference>
<keyword evidence="3 8" id="KW-1134">Transmembrane beta strand</keyword>
<reference evidence="13 14" key="1">
    <citation type="journal article" date="2012" name="J. Bacteriol.">
        <title>Genome Sequence of Fibrella aestuarina BUZ 2T, a Filamentous Marine Bacterium.</title>
        <authorList>
            <person name="Filippini M."/>
            <person name="Qi W."/>
            <person name="Blom J."/>
            <person name="Goesmann A."/>
            <person name="Smits T.H."/>
            <person name="Bagheri H.C."/>
        </authorList>
    </citation>
    <scope>NUCLEOTIDE SEQUENCE [LARGE SCALE GENOMIC DNA]</scope>
    <source>
        <strain evidence="14">BUZ 2T</strain>
    </source>
</reference>
<dbReference type="AlphaFoldDB" id="I0K1Q6"/>
<keyword evidence="13" id="KW-0675">Receptor</keyword>
<protein>
    <submittedName>
        <fullName evidence="13">TonB-dependent receptor</fullName>
    </submittedName>
</protein>
<evidence type="ECO:0000313" key="13">
    <source>
        <dbReference type="EMBL" id="CCG98059.1"/>
    </source>
</evidence>
<dbReference type="Pfam" id="PF13715">
    <property type="entry name" value="CarbopepD_reg_2"/>
    <property type="match status" value="1"/>
</dbReference>
<dbReference type="InterPro" id="IPR037066">
    <property type="entry name" value="Plug_dom_sf"/>
</dbReference>
<evidence type="ECO:0000256" key="8">
    <source>
        <dbReference type="PROSITE-ProRule" id="PRU01360"/>
    </source>
</evidence>
<dbReference type="STRING" id="1166018.FAES_0045"/>
<dbReference type="Pfam" id="PF00593">
    <property type="entry name" value="TonB_dep_Rec_b-barrel"/>
    <property type="match status" value="1"/>
</dbReference>
<feature type="domain" description="TonB-dependent receptor-like beta-barrel" evidence="11">
    <location>
        <begin position="645"/>
        <end position="974"/>
    </location>
</feature>
<evidence type="ECO:0000256" key="4">
    <source>
        <dbReference type="ARBA" id="ARBA00022692"/>
    </source>
</evidence>
<sequence length="1012" mass="110389">MAVCFWAICMLYLYALLSTPYTHTRLMMKRLQPDRTVISVFILLVVLLLLLPIIPSLAQARRITGKVVTGTQAEPLQGVNVLIKGNSRKGAITNNLGEFSLEASPTDVLIVSFIGFKSKEVPVGSSTTLSVSLDDEVSLFNELVVTGTRNVGRTTLETPVPVDVISIKDIMGNLPQIDLAQMLAYVAPSFNAVRSQGGDLDSHVDPVQLRNMAPNQILVLINGKRRHTSALLITGTAVGSPSTSVDLMTIPAAAIDRVEILRDGAAAQYGSDAVAGVVNIILKKGTNKLTANLTGGGYQNSGGSAGDLTKAGKPDGFNYQFDANYGFKIGDRGFFNVSGQVTQRRPTLRPFVNDWEIYDKTYLSNLRTDKSGKPVITNPELINAQAAGNAPLTAALQTEDGLLTARGLSRSDFAVYAGMPGITMGSTFYNAGYEINPTTTIYSFGGASYKYLRGYSCYYRRPSQTDRFNFLLYPNGFRPQMTSNTSDISNTIGIRSRVGEFSVDFSNTYGSNSMRLGMVNTMNASYGSNSPVNMYLGTHEFTQNSTNLDFSRYFKDIMSGLNIAFGAEMRVENYKIMRGQDESYTYGDAGTLTVAQSGLLVGPDGKPLQDASSQPIVDAKGNPVQVTAGQQVVVKSLSSNCQCFAGFGPKNERNEYRTTMAAYLDAELELTRKFLVAGAVRFENYSDFGGVSIGKLAARYLLTKTLTIRGSIATGFRAPSLQELNYTHTATAFVPDANGIPQPLDVTTYPTNSTAARVLGIRGLQQENSRTYGLGLTYQPLPGFEVTLDAYQIDVDNRIFRTSYFNASEVGNNYNEVIGGGEAQFFVNGANVRSRGLEAVGNYTHNMGRNRSLTFSLATIFSKNTILTRKTLNLNVANLTPDQVVEKYLSRDVIGQFETGTPRTKLIGSVMYHVNKFDLMLRGTYFGSVTERSISTDDKGNYYDQSFAPQTVFDLSVGYALSNSLKLSIGGSNILDQYPEMLRSENRGFYLYSNNQQGSNGAYYYGRLTLNL</sequence>
<keyword evidence="10" id="KW-1133">Transmembrane helix</keyword>
<organism evidence="13 14">
    <name type="scientific">Fibrella aestuarina BUZ 2</name>
    <dbReference type="NCBI Taxonomy" id="1166018"/>
    <lineage>
        <taxon>Bacteria</taxon>
        <taxon>Pseudomonadati</taxon>
        <taxon>Bacteroidota</taxon>
        <taxon>Cytophagia</taxon>
        <taxon>Cytophagales</taxon>
        <taxon>Spirosomataceae</taxon>
        <taxon>Fibrella</taxon>
    </lineage>
</organism>
<dbReference type="PROSITE" id="PS52016">
    <property type="entry name" value="TONB_DEPENDENT_REC_3"/>
    <property type="match status" value="1"/>
</dbReference>
<keyword evidence="4 8" id="KW-0812">Transmembrane</keyword>
<evidence type="ECO:0000259" key="11">
    <source>
        <dbReference type="Pfam" id="PF00593"/>
    </source>
</evidence>
<evidence type="ECO:0000256" key="10">
    <source>
        <dbReference type="SAM" id="Phobius"/>
    </source>
</evidence>
<dbReference type="PATRIC" id="fig|1166018.3.peg.46"/>
<dbReference type="Proteomes" id="UP000011058">
    <property type="component" value="Chromosome"/>
</dbReference>
<evidence type="ECO:0000256" key="2">
    <source>
        <dbReference type="ARBA" id="ARBA00022448"/>
    </source>
</evidence>
<gene>
    <name evidence="13" type="ORF">FAES_0045</name>
</gene>
<evidence type="ECO:0000256" key="9">
    <source>
        <dbReference type="RuleBase" id="RU003357"/>
    </source>
</evidence>
<accession>I0K1Q6</accession>
<comment type="similarity">
    <text evidence="8 9">Belongs to the TonB-dependent receptor family.</text>
</comment>
<keyword evidence="2 8" id="KW-0813">Transport</keyword>
<dbReference type="InterPro" id="IPR039426">
    <property type="entry name" value="TonB-dep_rcpt-like"/>
</dbReference>
<dbReference type="PANTHER" id="PTHR47234:SF3">
    <property type="entry name" value="SECRETIN_TONB SHORT N-TERMINAL DOMAIN-CONTAINING PROTEIN"/>
    <property type="match status" value="1"/>
</dbReference>
<dbReference type="EMBL" id="HE796683">
    <property type="protein sequence ID" value="CCG98059.1"/>
    <property type="molecule type" value="Genomic_DNA"/>
</dbReference>